<evidence type="ECO:0000313" key="6">
    <source>
        <dbReference type="EMBL" id="CAC5389269.1"/>
    </source>
</evidence>
<dbReference type="PANTHER" id="PTHR24020">
    <property type="entry name" value="COLLAGEN ALPHA"/>
    <property type="match status" value="1"/>
</dbReference>
<dbReference type="Pfam" id="PF13359">
    <property type="entry name" value="DDE_Tnp_4"/>
    <property type="match status" value="1"/>
</dbReference>
<keyword evidence="4" id="KW-1133">Transmembrane helix</keyword>
<evidence type="ECO:0000256" key="2">
    <source>
        <dbReference type="ARBA" id="ARBA00022723"/>
    </source>
</evidence>
<gene>
    <name evidence="6" type="ORF">MCOR_24455</name>
</gene>
<dbReference type="PRINTS" id="PR00453">
    <property type="entry name" value="VWFADOMAIN"/>
</dbReference>
<organism evidence="6 7">
    <name type="scientific">Mytilus coruscus</name>
    <name type="common">Sea mussel</name>
    <dbReference type="NCBI Taxonomy" id="42192"/>
    <lineage>
        <taxon>Eukaryota</taxon>
        <taxon>Metazoa</taxon>
        <taxon>Spiralia</taxon>
        <taxon>Lophotrochozoa</taxon>
        <taxon>Mollusca</taxon>
        <taxon>Bivalvia</taxon>
        <taxon>Autobranchia</taxon>
        <taxon>Pteriomorphia</taxon>
        <taxon>Mytilida</taxon>
        <taxon>Mytiloidea</taxon>
        <taxon>Mytilidae</taxon>
        <taxon>Mytilinae</taxon>
        <taxon>Mytilus</taxon>
    </lineage>
</organism>
<comment type="cofactor">
    <cofactor evidence="1">
        <name>a divalent metal cation</name>
        <dbReference type="ChEBI" id="CHEBI:60240"/>
    </cofactor>
</comment>
<dbReference type="InterPro" id="IPR027806">
    <property type="entry name" value="HARBI1_dom"/>
</dbReference>
<dbReference type="InterPro" id="IPR036465">
    <property type="entry name" value="vWFA_dom_sf"/>
</dbReference>
<dbReference type="Gene3D" id="3.40.50.410">
    <property type="entry name" value="von Willebrand factor, type A domain"/>
    <property type="match status" value="1"/>
</dbReference>
<dbReference type="EMBL" id="CACVKT020004326">
    <property type="protein sequence ID" value="CAC5389269.1"/>
    <property type="molecule type" value="Genomic_DNA"/>
</dbReference>
<sequence>MGYENKTTPGRRKILKHQLTVKKRKLEDGDSDSDMEITELDTTLESEPGTSTSSEKLPEAISSFNLFGGRASDKFIVEKSGFMNYLLPGDEIMADRGFTIDDLLFPLRVKLNIPAFTKNKPQLSAEDVTTRRRIARVRIHVERVIRRLKVFKILKDDLLEIDTMRFSDWIMFHFRIILFFMIVHQFYFVLSDKDTDYCRRRPIADIVFALDSSASIHREQFLQQLQFVEQVVDKFPISENEVRVGLLTFSYHVYPAFHLNTFVDKKSLKHGIKRVSYIGEGTHTAEAIAYARDIMFSAKNGGRKLAPDILILITDGISENKTATIYESKLLKQKEVKTIVIGVSSGVDRFELQAIASTPSSRFVFSVDNFGSLKTIIDDLTYKTCKESKQAVTKKDRGERKQLLSRLTFVYDQVTTAKVDKELRKSIALMAKQFDVHKTKMVFSLLNQPDVTTPQRRHVFLNYLQPGITKSSRLRKLLKSLYKSLLAFPRGQTQTVVVFLYGKHLQSTRIFEELNRVSSMSNLYVVKLSRTFYYKENDLCAFNRHCVYTVGKKVSINDILGSIKKQICLQERC</sequence>
<keyword evidence="2" id="KW-0479">Metal-binding</keyword>
<dbReference type="InterPro" id="IPR002035">
    <property type="entry name" value="VWF_A"/>
</dbReference>
<feature type="domain" description="VWFA" evidence="5">
    <location>
        <begin position="205"/>
        <end position="380"/>
    </location>
</feature>
<keyword evidence="4" id="KW-0812">Transmembrane</keyword>
<feature type="compositionally biased region" description="Acidic residues" evidence="3">
    <location>
        <begin position="29"/>
        <end position="44"/>
    </location>
</feature>
<dbReference type="AlphaFoldDB" id="A0A6J8C2I3"/>
<accession>A0A6J8C2I3</accession>
<feature type="region of interest" description="Disordered" evidence="3">
    <location>
        <begin position="25"/>
        <end position="56"/>
    </location>
</feature>
<dbReference type="PANTHER" id="PTHR24020:SF20">
    <property type="entry name" value="PH DOMAIN-CONTAINING PROTEIN"/>
    <property type="match status" value="1"/>
</dbReference>
<feature type="transmembrane region" description="Helical" evidence="4">
    <location>
        <begin position="172"/>
        <end position="190"/>
    </location>
</feature>
<dbReference type="Proteomes" id="UP000507470">
    <property type="component" value="Unassembled WGS sequence"/>
</dbReference>
<proteinExistence type="predicted"/>
<evidence type="ECO:0000256" key="4">
    <source>
        <dbReference type="SAM" id="Phobius"/>
    </source>
</evidence>
<dbReference type="CDD" id="cd01472">
    <property type="entry name" value="vWA_collagen"/>
    <property type="match status" value="1"/>
</dbReference>
<reference evidence="6 7" key="1">
    <citation type="submission" date="2020-06" db="EMBL/GenBank/DDBJ databases">
        <authorList>
            <person name="Li R."/>
            <person name="Bekaert M."/>
        </authorList>
    </citation>
    <scope>NUCLEOTIDE SEQUENCE [LARGE SCALE GENOMIC DNA]</scope>
    <source>
        <strain evidence="7">wild</strain>
    </source>
</reference>
<evidence type="ECO:0000256" key="3">
    <source>
        <dbReference type="SAM" id="MobiDB-lite"/>
    </source>
</evidence>
<protein>
    <recommendedName>
        <fullName evidence="5">VWFA domain-containing protein</fullName>
    </recommendedName>
</protein>
<dbReference type="SUPFAM" id="SSF53300">
    <property type="entry name" value="vWA-like"/>
    <property type="match status" value="1"/>
</dbReference>
<evidence type="ECO:0000259" key="5">
    <source>
        <dbReference type="PROSITE" id="PS50234"/>
    </source>
</evidence>
<evidence type="ECO:0000256" key="1">
    <source>
        <dbReference type="ARBA" id="ARBA00001968"/>
    </source>
</evidence>
<keyword evidence="4" id="KW-0472">Membrane</keyword>
<name>A0A6J8C2I3_MYTCO</name>
<dbReference type="Pfam" id="PF00092">
    <property type="entry name" value="VWA"/>
    <property type="match status" value="1"/>
</dbReference>
<keyword evidence="7" id="KW-1185">Reference proteome</keyword>
<dbReference type="SMART" id="SM00327">
    <property type="entry name" value="VWA"/>
    <property type="match status" value="1"/>
</dbReference>
<dbReference type="GO" id="GO:0046872">
    <property type="term" value="F:metal ion binding"/>
    <property type="evidence" value="ECO:0007669"/>
    <property type="project" value="UniProtKB-KW"/>
</dbReference>
<dbReference type="InterPro" id="IPR050525">
    <property type="entry name" value="ECM_Assembly_Org"/>
</dbReference>
<dbReference type="OrthoDB" id="10256829at2759"/>
<evidence type="ECO:0000313" key="7">
    <source>
        <dbReference type="Proteomes" id="UP000507470"/>
    </source>
</evidence>
<feature type="compositionally biased region" description="Polar residues" evidence="3">
    <location>
        <begin position="45"/>
        <end position="55"/>
    </location>
</feature>
<dbReference type="PROSITE" id="PS50234">
    <property type="entry name" value="VWFA"/>
    <property type="match status" value="1"/>
</dbReference>